<reference evidence="1" key="1">
    <citation type="submission" date="2018-05" db="EMBL/GenBank/DDBJ databases">
        <authorList>
            <person name="Lanie J.A."/>
            <person name="Ng W.-L."/>
            <person name="Kazmierczak K.M."/>
            <person name="Andrzejewski T.M."/>
            <person name="Davidsen T.M."/>
            <person name="Wayne K.J."/>
            <person name="Tettelin H."/>
            <person name="Glass J.I."/>
            <person name="Rusch D."/>
            <person name="Podicherti R."/>
            <person name="Tsui H.-C.T."/>
            <person name="Winkler M.E."/>
        </authorList>
    </citation>
    <scope>NUCLEOTIDE SEQUENCE</scope>
</reference>
<organism evidence="1">
    <name type="scientific">marine metagenome</name>
    <dbReference type="NCBI Taxonomy" id="408172"/>
    <lineage>
        <taxon>unclassified sequences</taxon>
        <taxon>metagenomes</taxon>
        <taxon>ecological metagenomes</taxon>
    </lineage>
</organism>
<dbReference type="InterPro" id="IPR017850">
    <property type="entry name" value="Alkaline_phosphatase_core_sf"/>
</dbReference>
<accession>A0A382MPU6</accession>
<evidence type="ECO:0000313" key="1">
    <source>
        <dbReference type="EMBL" id="SVC49351.1"/>
    </source>
</evidence>
<protein>
    <submittedName>
        <fullName evidence="1">Uncharacterized protein</fullName>
    </submittedName>
</protein>
<gene>
    <name evidence="1" type="ORF">METZ01_LOCUS302205</name>
</gene>
<dbReference type="SUPFAM" id="SSF53649">
    <property type="entry name" value="Alkaline phosphatase-like"/>
    <property type="match status" value="1"/>
</dbReference>
<sequence>MADDLGYGDLGCYGQKKILTPNIGALAGEGM</sequence>
<feature type="non-terminal residue" evidence="1">
    <location>
        <position position="31"/>
    </location>
</feature>
<dbReference type="Gene3D" id="3.40.720.10">
    <property type="entry name" value="Alkaline Phosphatase, subunit A"/>
    <property type="match status" value="1"/>
</dbReference>
<proteinExistence type="predicted"/>
<name>A0A382MPU6_9ZZZZ</name>
<dbReference type="EMBL" id="UINC01094255">
    <property type="protein sequence ID" value="SVC49351.1"/>
    <property type="molecule type" value="Genomic_DNA"/>
</dbReference>
<dbReference type="AlphaFoldDB" id="A0A382MPU6"/>